<dbReference type="Proteomes" id="UP000191171">
    <property type="component" value="Unassembled WGS sequence"/>
</dbReference>
<dbReference type="Pfam" id="PF02381">
    <property type="entry name" value="MraZ"/>
    <property type="match status" value="1"/>
</dbReference>
<keyword evidence="3" id="KW-0131">Cell cycle</keyword>
<keyword evidence="3" id="KW-0132">Cell division</keyword>
<dbReference type="InterPro" id="IPR037914">
    <property type="entry name" value="SpoVT-AbrB_sf"/>
</dbReference>
<dbReference type="InterPro" id="IPR020603">
    <property type="entry name" value="MraZ_dom"/>
</dbReference>
<evidence type="ECO:0000259" key="2">
    <source>
        <dbReference type="PROSITE" id="PS51740"/>
    </source>
</evidence>
<accession>A0A1S8KBY8</accession>
<organism evidence="3 4">
    <name type="scientific">Enterococcus faecium</name>
    <name type="common">Streptococcus faecium</name>
    <dbReference type="NCBI Taxonomy" id="1352"/>
    <lineage>
        <taxon>Bacteria</taxon>
        <taxon>Bacillati</taxon>
        <taxon>Bacillota</taxon>
        <taxon>Bacilli</taxon>
        <taxon>Lactobacillales</taxon>
        <taxon>Enterococcaceae</taxon>
        <taxon>Enterococcus</taxon>
    </lineage>
</organism>
<dbReference type="EMBL" id="MVGJ01000488">
    <property type="protein sequence ID" value="OOL77288.1"/>
    <property type="molecule type" value="Genomic_DNA"/>
</dbReference>
<comment type="caution">
    <text evidence="3">The sequence shown here is derived from an EMBL/GenBank/DDBJ whole genome shotgun (WGS) entry which is preliminary data.</text>
</comment>
<dbReference type="GO" id="GO:0003677">
    <property type="term" value="F:DNA binding"/>
    <property type="evidence" value="ECO:0007669"/>
    <property type="project" value="UniProtKB-UniRule"/>
</dbReference>
<sequence length="32" mass="3699">MLMGEFQHNIDAKGRLIVPSKLREELGEKFVL</sequence>
<proteinExistence type="predicted"/>
<dbReference type="CDD" id="cd16320">
    <property type="entry name" value="MraZ_N"/>
    <property type="match status" value="1"/>
</dbReference>
<dbReference type="AlphaFoldDB" id="A0A1S8KBY8"/>
<name>A0A1S8KBY8_ENTFC</name>
<evidence type="ECO:0000313" key="4">
    <source>
        <dbReference type="Proteomes" id="UP000191171"/>
    </source>
</evidence>
<reference evidence="3 4" key="1">
    <citation type="submission" date="2017-02" db="EMBL/GenBank/DDBJ databases">
        <title>Clonality and virulence of isolates of VRE in Hematopoietic Stem Cell Transplanted (HSCT) patients.</title>
        <authorList>
            <person name="Marchi A.P."/>
            <person name="Martins R.C."/>
            <person name="Marie S.K."/>
            <person name="Levin A.S."/>
            <person name="Costa S.F."/>
        </authorList>
    </citation>
    <scope>NUCLEOTIDE SEQUENCE [LARGE SCALE GENOMIC DNA]</scope>
    <source>
        <strain evidence="3 4">LIM1759</strain>
    </source>
</reference>
<dbReference type="GO" id="GO:0051301">
    <property type="term" value="P:cell division"/>
    <property type="evidence" value="ECO:0007669"/>
    <property type="project" value="UniProtKB-KW"/>
</dbReference>
<dbReference type="InterPro" id="IPR035642">
    <property type="entry name" value="MraZ_N"/>
</dbReference>
<keyword evidence="1" id="KW-0238">DNA-binding</keyword>
<dbReference type="Gene3D" id="3.40.1550.20">
    <property type="entry name" value="Transcriptional regulator MraZ domain"/>
    <property type="match status" value="1"/>
</dbReference>
<evidence type="ECO:0000256" key="1">
    <source>
        <dbReference type="PROSITE-ProRule" id="PRU01076"/>
    </source>
</evidence>
<feature type="domain" description="SpoVT-AbrB" evidence="2">
    <location>
        <begin position="5"/>
        <end position="32"/>
    </location>
</feature>
<dbReference type="InterPro" id="IPR007159">
    <property type="entry name" value="SpoVT-AbrB_dom"/>
</dbReference>
<feature type="non-terminal residue" evidence="3">
    <location>
        <position position="32"/>
    </location>
</feature>
<gene>
    <name evidence="3" type="ORF">B1P95_17625</name>
</gene>
<evidence type="ECO:0000313" key="3">
    <source>
        <dbReference type="EMBL" id="OOL77288.1"/>
    </source>
</evidence>
<protein>
    <submittedName>
        <fullName evidence="3">Cell division/cell wall cluster transcriptional repressor MraZ</fullName>
    </submittedName>
</protein>
<dbReference type="InterPro" id="IPR038619">
    <property type="entry name" value="MraZ_sf"/>
</dbReference>
<dbReference type="PROSITE" id="PS51740">
    <property type="entry name" value="SPOVT_ABRB"/>
    <property type="match status" value="1"/>
</dbReference>
<dbReference type="SUPFAM" id="SSF89447">
    <property type="entry name" value="AbrB/MazE/MraZ-like"/>
    <property type="match status" value="1"/>
</dbReference>